<dbReference type="GeneID" id="28934938"/>
<feature type="compositionally biased region" description="Polar residues" evidence="1">
    <location>
        <begin position="11"/>
        <end position="30"/>
    </location>
</feature>
<dbReference type="Gene3D" id="1.10.10.1210">
    <property type="entry name" value="MAGE homology domain, winged helix WH2 motif"/>
    <property type="match status" value="1"/>
</dbReference>
<feature type="region of interest" description="Disordered" evidence="1">
    <location>
        <begin position="1"/>
        <end position="30"/>
    </location>
</feature>
<dbReference type="PROSITE" id="PS50838">
    <property type="entry name" value="MAGE"/>
    <property type="match status" value="1"/>
</dbReference>
<dbReference type="InterPro" id="IPR037445">
    <property type="entry name" value="MAGE"/>
</dbReference>
<evidence type="ECO:0000313" key="3">
    <source>
        <dbReference type="EMBL" id="KTW31473.1"/>
    </source>
</evidence>
<dbReference type="GO" id="GO:0005634">
    <property type="term" value="C:nucleus"/>
    <property type="evidence" value="ECO:0007669"/>
    <property type="project" value="TreeGrafter"/>
</dbReference>
<dbReference type="OrthoDB" id="205198at2759"/>
<proteinExistence type="predicted"/>
<comment type="caution">
    <text evidence="3">The sequence shown here is derived from an EMBL/GenBank/DDBJ whole genome shotgun (WGS) entry which is preliminary data.</text>
</comment>
<evidence type="ECO:0000259" key="2">
    <source>
        <dbReference type="PROSITE" id="PS50838"/>
    </source>
</evidence>
<dbReference type="InterPro" id="IPR002190">
    <property type="entry name" value="MHD_dom"/>
</dbReference>
<dbReference type="Pfam" id="PF01454">
    <property type="entry name" value="MAGE"/>
    <property type="match status" value="1"/>
</dbReference>
<protein>
    <recommendedName>
        <fullName evidence="2">MAGE domain-containing protein</fullName>
    </recommendedName>
</protein>
<evidence type="ECO:0000313" key="4">
    <source>
        <dbReference type="Proteomes" id="UP000054454"/>
    </source>
</evidence>
<sequence length="291" mass="33166">MKRNRSILEKASTSMLESSSQNKESNISTGTVSRQIEDNLLAKNTINDEDLNLMVKNFIRLALAFEHNRTPIKREDISKKVLLPSYSRSFAIVFEKTQEKLRNVFGMELVELPYKNNYKHISTSHLRRSQNSQTHNSFSMTHLNKSWILCSILDPKYSDLIFEVPTIKESVFSGIVMTILSILIMNGGEISSELLIKYLSQLQMDKDTSIGSLDKTLKEMVKKGYLEKIKDDITSTNEEKGYIYLLGPRGKTEIDPESLTAFIKKIQGDTAPQNLKEIVKELFNKSISSKS</sequence>
<dbReference type="EMBL" id="LFVZ01000001">
    <property type="protein sequence ID" value="KTW31473.1"/>
    <property type="molecule type" value="Genomic_DNA"/>
</dbReference>
<evidence type="ECO:0000256" key="1">
    <source>
        <dbReference type="SAM" id="MobiDB-lite"/>
    </source>
</evidence>
<dbReference type="RefSeq" id="XP_018227589.1">
    <property type="nucleotide sequence ID" value="XM_018368736.1"/>
</dbReference>
<gene>
    <name evidence="3" type="ORF">T552_00116</name>
</gene>
<dbReference type="AlphaFoldDB" id="A0A0W4ZT01"/>
<organism evidence="3 4">
    <name type="scientific">Pneumocystis carinii (strain B80)</name>
    <name type="common">Rat pneumocystis pneumonia agent</name>
    <name type="synonym">Pneumocystis carinii f. sp. carinii</name>
    <dbReference type="NCBI Taxonomy" id="1408658"/>
    <lineage>
        <taxon>Eukaryota</taxon>
        <taxon>Fungi</taxon>
        <taxon>Dikarya</taxon>
        <taxon>Ascomycota</taxon>
        <taxon>Taphrinomycotina</taxon>
        <taxon>Pneumocystomycetes</taxon>
        <taxon>Pneumocystaceae</taxon>
        <taxon>Pneumocystis</taxon>
    </lineage>
</organism>
<dbReference type="InterPro" id="IPR041898">
    <property type="entry name" value="MAGE_WH1"/>
</dbReference>
<dbReference type="Proteomes" id="UP000054454">
    <property type="component" value="Unassembled WGS sequence"/>
</dbReference>
<dbReference type="InterPro" id="IPR041899">
    <property type="entry name" value="MAGE_WH2"/>
</dbReference>
<dbReference type="VEuPathDB" id="FungiDB:T552_00116"/>
<feature type="domain" description="MAGE" evidence="2">
    <location>
        <begin position="51"/>
        <end position="268"/>
    </location>
</feature>
<name>A0A0W4ZT01_PNEC8</name>
<dbReference type="GO" id="GO:0006281">
    <property type="term" value="P:DNA repair"/>
    <property type="evidence" value="ECO:0007669"/>
    <property type="project" value="TreeGrafter"/>
</dbReference>
<reference evidence="4" key="1">
    <citation type="journal article" date="2016" name="Nat. Commun.">
        <title>Genome analysis of three Pneumocystis species reveals adaptation mechanisms to life exclusively in mammalian hosts.</title>
        <authorList>
            <person name="Ma L."/>
            <person name="Chen Z."/>
            <person name="Huang D.W."/>
            <person name="Kutty G."/>
            <person name="Ishihara M."/>
            <person name="Wang H."/>
            <person name="Abouelleil A."/>
            <person name="Bishop L."/>
            <person name="Davey E."/>
            <person name="Deng R."/>
            <person name="Deng X."/>
            <person name="Fan L."/>
            <person name="Fantoni G."/>
            <person name="Fitzgerald M."/>
            <person name="Gogineni E."/>
            <person name="Goldberg J.M."/>
            <person name="Handley G."/>
            <person name="Hu X."/>
            <person name="Huber C."/>
            <person name="Jiao X."/>
            <person name="Jones K."/>
            <person name="Levin J.Z."/>
            <person name="Liu Y."/>
            <person name="Macdonald P."/>
            <person name="Melnikov A."/>
            <person name="Raley C."/>
            <person name="Sassi M."/>
            <person name="Sherman B.T."/>
            <person name="Song X."/>
            <person name="Sykes S."/>
            <person name="Tran B."/>
            <person name="Walsh L."/>
            <person name="Xia Y."/>
            <person name="Yang J."/>
            <person name="Young S."/>
            <person name="Zeng Q."/>
            <person name="Zheng X."/>
            <person name="Stephens R."/>
            <person name="Nusbaum C."/>
            <person name="Birren B.W."/>
            <person name="Azadi P."/>
            <person name="Lempicki R.A."/>
            <person name="Cuomo C.A."/>
            <person name="Kovacs J.A."/>
        </authorList>
    </citation>
    <scope>NUCLEOTIDE SEQUENCE [LARGE SCALE GENOMIC DNA]</scope>
    <source>
        <strain evidence="4">B80</strain>
    </source>
</reference>
<keyword evidence="4" id="KW-1185">Reference proteome</keyword>
<accession>A0A0W4ZT01</accession>
<dbReference type="Gene3D" id="1.10.10.1200">
    <property type="entry name" value="MAGE homology domain, winged helix WH1 motif"/>
    <property type="match status" value="1"/>
</dbReference>
<dbReference type="PANTHER" id="PTHR11736">
    <property type="entry name" value="MELANOMA-ASSOCIATED ANTIGEN MAGE ANTIGEN"/>
    <property type="match status" value="1"/>
</dbReference>
<dbReference type="SMART" id="SM01373">
    <property type="entry name" value="MAGE"/>
    <property type="match status" value="1"/>
</dbReference>
<dbReference type="PANTHER" id="PTHR11736:SF14">
    <property type="entry name" value="NSE3 HOMOLOG, SMC5-SMC6 COMPLEX COMPONENT"/>
    <property type="match status" value="1"/>
</dbReference>